<feature type="non-terminal residue" evidence="1">
    <location>
        <position position="1"/>
    </location>
</feature>
<evidence type="ECO:0000313" key="1">
    <source>
        <dbReference type="EMBL" id="CEM53061.1"/>
    </source>
</evidence>
<proteinExistence type="predicted"/>
<dbReference type="AlphaFoldDB" id="A0A0G4I7L0"/>
<gene>
    <name evidence="1" type="ORF">Cvel_11696</name>
</gene>
<accession>A0A0G4I7L0</accession>
<dbReference type="EMBL" id="CDMZ01005492">
    <property type="protein sequence ID" value="CEM53061.1"/>
    <property type="molecule type" value="Genomic_DNA"/>
</dbReference>
<sequence>VQSALVINKEYSTEKDFVCHLKKQTEVLFLKNPSVAGAAMWLLESVARGPLMWSAPTTNGTLFETVRRFLENTCKKVKVLLNSQCVDSVAMGDLKAAETASVLVVRFYQEFLRIRELILKAKIPVGSTAVFKNMDVYTHRVLQMVKRLKGLIAAFRVMYDIDFEVSTNLFENTFVDRPGEFFLYERRCSNSSIISKLHNSINSLDTAATLTEEERKQRKRYRQLMGGFLDENRAIGAYIREGELFAAMYRATPPSLSLLPLAVREELLEDNQELMARIAEERATPNEFDLPLSTDPRSGIFLFTPLSVSRSFDLIMDCVNKV</sequence>
<organism evidence="1">
    <name type="scientific">Chromera velia CCMP2878</name>
    <dbReference type="NCBI Taxonomy" id="1169474"/>
    <lineage>
        <taxon>Eukaryota</taxon>
        <taxon>Sar</taxon>
        <taxon>Alveolata</taxon>
        <taxon>Colpodellida</taxon>
        <taxon>Chromeraceae</taxon>
        <taxon>Chromera</taxon>
    </lineage>
</organism>
<name>A0A0G4I7L0_9ALVE</name>
<dbReference type="VEuPathDB" id="CryptoDB:Cvel_11696"/>
<protein>
    <submittedName>
        <fullName evidence="1">Uncharacterized protein</fullName>
    </submittedName>
</protein>
<reference evidence="1" key="1">
    <citation type="submission" date="2014-11" db="EMBL/GenBank/DDBJ databases">
        <authorList>
            <person name="Otto D Thomas"/>
            <person name="Naeem Raeece"/>
        </authorList>
    </citation>
    <scope>NUCLEOTIDE SEQUENCE</scope>
</reference>